<organism evidence="1">
    <name type="scientific">marine sediment metagenome</name>
    <dbReference type="NCBI Taxonomy" id="412755"/>
    <lineage>
        <taxon>unclassified sequences</taxon>
        <taxon>metagenomes</taxon>
        <taxon>ecological metagenomes</taxon>
    </lineage>
</organism>
<dbReference type="Gene3D" id="3.90.320.10">
    <property type="match status" value="1"/>
</dbReference>
<dbReference type="InterPro" id="IPR011335">
    <property type="entry name" value="Restrct_endonuc-II-like"/>
</dbReference>
<reference evidence="1" key="1">
    <citation type="journal article" date="2015" name="Nature">
        <title>Complex archaea that bridge the gap between prokaryotes and eukaryotes.</title>
        <authorList>
            <person name="Spang A."/>
            <person name="Saw J.H."/>
            <person name="Jorgensen S.L."/>
            <person name="Zaremba-Niedzwiedzka K."/>
            <person name="Martijn J."/>
            <person name="Lind A.E."/>
            <person name="van Eijk R."/>
            <person name="Schleper C."/>
            <person name="Guy L."/>
            <person name="Ettema T.J."/>
        </authorList>
    </citation>
    <scope>NUCLEOTIDE SEQUENCE</scope>
</reference>
<dbReference type="EMBL" id="LAZR01030093">
    <property type="protein sequence ID" value="KKL57652.1"/>
    <property type="molecule type" value="Genomic_DNA"/>
</dbReference>
<dbReference type="AlphaFoldDB" id="A0A0F9G2P6"/>
<comment type="caution">
    <text evidence="1">The sequence shown here is derived from an EMBL/GenBank/DDBJ whole genome shotgun (WGS) entry which is preliminary data.</text>
</comment>
<evidence type="ECO:0000313" key="1">
    <source>
        <dbReference type="EMBL" id="KKL57652.1"/>
    </source>
</evidence>
<sequence>CSSTQFEYVEVEFHDEETMWGGRVDAIVDAERWNEAVVRRKMKLDSDDKLVAVGIIGYPSPREENLAVFDYKSMNSHQFTKLEEPTSKHLTQLQIYLYLSGLKEGKFIYESKSNQGVKEFLVKRDDIFLEKKRQEAIKLKHIVLNTNSKGSCVLPHKPKNPNGTEKYSPGDKMCLQCKYRGHCWKK</sequence>
<feature type="non-terminal residue" evidence="1">
    <location>
        <position position="1"/>
    </location>
</feature>
<dbReference type="SUPFAM" id="SSF52980">
    <property type="entry name" value="Restriction endonuclease-like"/>
    <property type="match status" value="1"/>
</dbReference>
<accession>A0A0F9G2P6</accession>
<name>A0A0F9G2P6_9ZZZZ</name>
<proteinExistence type="predicted"/>
<evidence type="ECO:0008006" key="2">
    <source>
        <dbReference type="Google" id="ProtNLM"/>
    </source>
</evidence>
<protein>
    <recommendedName>
        <fullName evidence="2">PD-(D/E)XK endonuclease-like domain-containing protein</fullName>
    </recommendedName>
</protein>
<gene>
    <name evidence="1" type="ORF">LCGC14_2233290</name>
</gene>
<dbReference type="InterPro" id="IPR011604">
    <property type="entry name" value="PDDEXK-like_dom_sf"/>
</dbReference>